<organism evidence="3 4">
    <name type="scientific">Capronia coronata CBS 617.96</name>
    <dbReference type="NCBI Taxonomy" id="1182541"/>
    <lineage>
        <taxon>Eukaryota</taxon>
        <taxon>Fungi</taxon>
        <taxon>Dikarya</taxon>
        <taxon>Ascomycota</taxon>
        <taxon>Pezizomycotina</taxon>
        <taxon>Eurotiomycetes</taxon>
        <taxon>Chaetothyriomycetidae</taxon>
        <taxon>Chaetothyriales</taxon>
        <taxon>Herpotrichiellaceae</taxon>
        <taxon>Capronia</taxon>
    </lineage>
</organism>
<dbReference type="STRING" id="1182541.W9Z2V7"/>
<dbReference type="GO" id="GO:0005773">
    <property type="term" value="C:vacuole"/>
    <property type="evidence" value="ECO:0007669"/>
    <property type="project" value="GOC"/>
</dbReference>
<keyword evidence="4" id="KW-1185">Reference proteome</keyword>
<accession>W9Z2V7</accession>
<dbReference type="GeneID" id="19155919"/>
<feature type="compositionally biased region" description="Low complexity" evidence="2">
    <location>
        <begin position="569"/>
        <end position="599"/>
    </location>
</feature>
<protein>
    <recommendedName>
        <fullName evidence="5">Post-SET domain-containing protein</fullName>
    </recommendedName>
</protein>
<comment type="caution">
    <text evidence="3">The sequence shown here is derived from an EMBL/GenBank/DDBJ whole genome shotgun (WGS) entry which is preliminary data.</text>
</comment>
<evidence type="ECO:0008006" key="5">
    <source>
        <dbReference type="Google" id="ProtNLM"/>
    </source>
</evidence>
<feature type="region of interest" description="Disordered" evidence="2">
    <location>
        <begin position="1"/>
        <end position="77"/>
    </location>
</feature>
<gene>
    <name evidence="3" type="ORF">A1O1_01016</name>
</gene>
<dbReference type="InterPro" id="IPR018618">
    <property type="entry name" value="GID4/10-like"/>
</dbReference>
<evidence type="ECO:0000313" key="3">
    <source>
        <dbReference type="EMBL" id="EXJ95891.1"/>
    </source>
</evidence>
<dbReference type="RefSeq" id="XP_007720120.1">
    <property type="nucleotide sequence ID" value="XM_007721930.1"/>
</dbReference>
<dbReference type="PANTHER" id="PTHR14534:SF3">
    <property type="entry name" value="GID COMPLEX SUBUNIT 4 HOMOLOG"/>
    <property type="match status" value="1"/>
</dbReference>
<dbReference type="GO" id="GO:0007039">
    <property type="term" value="P:protein catabolic process in the vacuole"/>
    <property type="evidence" value="ECO:0007669"/>
    <property type="project" value="TreeGrafter"/>
</dbReference>
<feature type="region of interest" description="Disordered" evidence="2">
    <location>
        <begin position="563"/>
        <end position="599"/>
    </location>
</feature>
<dbReference type="GO" id="GO:0006623">
    <property type="term" value="P:protein targeting to vacuole"/>
    <property type="evidence" value="ECO:0007669"/>
    <property type="project" value="TreeGrafter"/>
</dbReference>
<feature type="region of interest" description="Disordered" evidence="2">
    <location>
        <begin position="475"/>
        <end position="528"/>
    </location>
</feature>
<feature type="region of interest" description="Disordered" evidence="2">
    <location>
        <begin position="121"/>
        <end position="143"/>
    </location>
</feature>
<sequence>MQSQRSRLRMGYPRTADREAQRQRYATTGSGPVRQSLYDWAVAASPGPDMRDLESSDDSDGDVEGMSITAPEAEPNARQDLQRLESALQNYRSARDALRSSRSSDLGAVPTASALRAYWNEPPTNADTATTRTPTTLDVPSQSRYDSLRRHAEYVRLYGGRERRTLGSDFRLTTRAERKKSEAFVRVRNTIRYLSQLRHTGVEGGFELASQLDLDSLYDSEEANIPSDLPMHIGSLPVPQYSSWLEPGMVWHGLQSTERQPARNTGTVASNIRRERQRDLLRRTFARRREMDMGNINADLDRLPSESLLDADRYLSDLLQDGNGRWGFSQLSTLPLTSHPAHTSSSPSQESDHWPVRVTIHSVDYSNMALTGTMSASHMPEKLSSSQQPVSQPYTATTSMSSFFTGEIIDFRQQPLETEAEGRDYRVGGLDTDARYWARLGPFRKEIEKVRNLRGKRRSEYHHDSRLWDAFRKAAGAEGDNKDSPGPSDSNFSPSTDPAETEMASNTDSTGTTGAETEESREVEADEVMARSLGSAKWIAEKLGREWILMRWKEQCFVTPPEAAGPASASDATPTTILTTSTTTPLAGSSSTTANDNNSASTSWGLTISGFYYIALNRLTGEIDGLYYDPGSQPYQALRMVPEGTSMRGLVNRSGSGNEEAAYPAHSSTGSFGGGGRARVCGCGGVNCKERVGLKKWFPSVEFR</sequence>
<dbReference type="PANTHER" id="PTHR14534">
    <property type="entry name" value="VACUOLAR IMPORT AND DEGRADATION PROTEIN 24"/>
    <property type="match status" value="1"/>
</dbReference>
<dbReference type="AlphaFoldDB" id="W9Z2V7"/>
<dbReference type="GO" id="GO:0034657">
    <property type="term" value="C:GID complex"/>
    <property type="evidence" value="ECO:0007669"/>
    <property type="project" value="TreeGrafter"/>
</dbReference>
<comment type="similarity">
    <text evidence="1">Belongs to the GID4/VID24 family.</text>
</comment>
<evidence type="ECO:0000256" key="2">
    <source>
        <dbReference type="SAM" id="MobiDB-lite"/>
    </source>
</evidence>
<dbReference type="Proteomes" id="UP000019484">
    <property type="component" value="Unassembled WGS sequence"/>
</dbReference>
<dbReference type="GO" id="GO:0043161">
    <property type="term" value="P:proteasome-mediated ubiquitin-dependent protein catabolic process"/>
    <property type="evidence" value="ECO:0007669"/>
    <property type="project" value="TreeGrafter"/>
</dbReference>
<dbReference type="EMBL" id="AMWN01000001">
    <property type="protein sequence ID" value="EXJ95891.1"/>
    <property type="molecule type" value="Genomic_DNA"/>
</dbReference>
<dbReference type="eggNOG" id="KOG4635">
    <property type="taxonomic scope" value="Eukaryota"/>
</dbReference>
<evidence type="ECO:0000313" key="4">
    <source>
        <dbReference type="Proteomes" id="UP000019484"/>
    </source>
</evidence>
<dbReference type="HOGENOM" id="CLU_365239_0_0_1"/>
<feature type="compositionally biased region" description="Polar residues" evidence="2">
    <location>
        <begin position="487"/>
        <end position="508"/>
    </location>
</feature>
<evidence type="ECO:0000256" key="1">
    <source>
        <dbReference type="ARBA" id="ARBA00061469"/>
    </source>
</evidence>
<dbReference type="Pfam" id="PF09783">
    <property type="entry name" value="Vac_ImportDeg"/>
    <property type="match status" value="2"/>
</dbReference>
<name>W9Z2V7_9EURO</name>
<dbReference type="GO" id="GO:0045721">
    <property type="term" value="P:negative regulation of gluconeogenesis"/>
    <property type="evidence" value="ECO:0007669"/>
    <property type="project" value="TreeGrafter"/>
</dbReference>
<feature type="compositionally biased region" description="Low complexity" evidence="2">
    <location>
        <begin position="122"/>
        <end position="136"/>
    </location>
</feature>
<reference evidence="3 4" key="1">
    <citation type="submission" date="2013-03" db="EMBL/GenBank/DDBJ databases">
        <title>The Genome Sequence of Capronia coronata CBS 617.96.</title>
        <authorList>
            <consortium name="The Broad Institute Genomics Platform"/>
            <person name="Cuomo C."/>
            <person name="de Hoog S."/>
            <person name="Gorbushina A."/>
            <person name="Walker B."/>
            <person name="Young S.K."/>
            <person name="Zeng Q."/>
            <person name="Gargeya S."/>
            <person name="Fitzgerald M."/>
            <person name="Haas B."/>
            <person name="Abouelleil A."/>
            <person name="Allen A.W."/>
            <person name="Alvarado L."/>
            <person name="Arachchi H.M."/>
            <person name="Berlin A.M."/>
            <person name="Chapman S.B."/>
            <person name="Gainer-Dewar J."/>
            <person name="Goldberg J."/>
            <person name="Griggs A."/>
            <person name="Gujja S."/>
            <person name="Hansen M."/>
            <person name="Howarth C."/>
            <person name="Imamovic A."/>
            <person name="Ireland A."/>
            <person name="Larimer J."/>
            <person name="McCowan C."/>
            <person name="Murphy C."/>
            <person name="Pearson M."/>
            <person name="Poon T.W."/>
            <person name="Priest M."/>
            <person name="Roberts A."/>
            <person name="Saif S."/>
            <person name="Shea T."/>
            <person name="Sisk P."/>
            <person name="Sykes S."/>
            <person name="Wortman J."/>
            <person name="Nusbaum C."/>
            <person name="Birren B."/>
        </authorList>
    </citation>
    <scope>NUCLEOTIDE SEQUENCE [LARGE SCALE GENOMIC DNA]</scope>
    <source>
        <strain evidence="3 4">CBS 617.96</strain>
    </source>
</reference>
<proteinExistence type="inferred from homology"/>
<dbReference type="OrthoDB" id="62at2759"/>